<evidence type="ECO:0000313" key="1">
    <source>
        <dbReference type="EMBL" id="AEF39216.1"/>
    </source>
</evidence>
<dbReference type="KEGG" id="asd:AS9A_0762"/>
<dbReference type="AlphaFoldDB" id="F6ELC4"/>
<sequence length="43" mass="4715">MPPSGRRRQGGPHAAGQYRGQLEHDLVLLLMVNVSVAVVRFTT</sequence>
<dbReference type="Proteomes" id="UP000009235">
    <property type="component" value="Chromosome"/>
</dbReference>
<protein>
    <submittedName>
        <fullName evidence="1">Uncharacterized protein</fullName>
    </submittedName>
</protein>
<gene>
    <name evidence="1" type="ordered locus">AS9A_0762</name>
</gene>
<dbReference type="EMBL" id="CP002786">
    <property type="protein sequence ID" value="AEF39216.1"/>
    <property type="molecule type" value="Genomic_DNA"/>
</dbReference>
<organism evidence="1 2">
    <name type="scientific">Hoyosella subflava (strain DSM 45089 / JCM 17490 / NBRC 109087 / DQS3-9A1)</name>
    <name type="common">Amycolicicoccus subflavus</name>
    <dbReference type="NCBI Taxonomy" id="443218"/>
    <lineage>
        <taxon>Bacteria</taxon>
        <taxon>Bacillati</taxon>
        <taxon>Actinomycetota</taxon>
        <taxon>Actinomycetes</taxon>
        <taxon>Mycobacteriales</taxon>
        <taxon>Hoyosellaceae</taxon>
        <taxon>Hoyosella</taxon>
    </lineage>
</organism>
<name>F6ELC4_HOYSD</name>
<reference evidence="1 2" key="1">
    <citation type="journal article" date="2011" name="J. Bacteriol.">
        <title>Complete genome sequence of Amycolicicoccus subflavus DQS3-9A1T, an actinomycete isolated from crude oil-polluted soil.</title>
        <authorList>
            <person name="Cai M."/>
            <person name="Chen W.M."/>
            <person name="Nie Y."/>
            <person name="Chi C.Q."/>
            <person name="Wang Y.N."/>
            <person name="Tang Y.Q."/>
            <person name="Li G.Y."/>
            <person name="Wu X.L."/>
        </authorList>
    </citation>
    <scope>NUCLEOTIDE SEQUENCE [LARGE SCALE GENOMIC DNA]</scope>
    <source>
        <strain evidence="2">DSM 45089 / DQS3-9A1</strain>
    </source>
</reference>
<evidence type="ECO:0000313" key="2">
    <source>
        <dbReference type="Proteomes" id="UP000009235"/>
    </source>
</evidence>
<accession>F6ELC4</accession>
<proteinExistence type="predicted"/>
<dbReference type="HOGENOM" id="CLU_3228739_0_0_11"/>
<keyword evidence="2" id="KW-1185">Reference proteome</keyword>